<evidence type="ECO:0000256" key="5">
    <source>
        <dbReference type="ARBA" id="ARBA00023136"/>
    </source>
</evidence>
<dbReference type="PANTHER" id="PTHR30619:SF1">
    <property type="entry name" value="RECOMBINATION PROTEIN 2"/>
    <property type="match status" value="1"/>
</dbReference>
<feature type="transmembrane region" description="Helical" evidence="10">
    <location>
        <begin position="544"/>
        <end position="563"/>
    </location>
</feature>
<accession>A0A089LU73</accession>
<keyword evidence="2" id="KW-1003">Cell membrane</keyword>
<dbReference type="Pfam" id="PF13567">
    <property type="entry name" value="DUF4131"/>
    <property type="match status" value="1"/>
</dbReference>
<proteinExistence type="predicted"/>
<keyword evidence="3 10" id="KW-0812">Transmembrane</keyword>
<evidence type="ECO:0000256" key="3">
    <source>
        <dbReference type="ARBA" id="ARBA00022692"/>
    </source>
</evidence>
<feature type="transmembrane region" description="Helical" evidence="10">
    <location>
        <begin position="383"/>
        <end position="405"/>
    </location>
</feature>
<evidence type="ECO:0000313" key="13">
    <source>
        <dbReference type="Proteomes" id="UP000029507"/>
    </source>
</evidence>
<dbReference type="GO" id="GO:0005886">
    <property type="term" value="C:plasma membrane"/>
    <property type="evidence" value="ECO:0007669"/>
    <property type="project" value="UniProtKB-SubCell"/>
</dbReference>
<dbReference type="EMBL" id="CP009286">
    <property type="protein sequence ID" value="AIQ65086.1"/>
    <property type="molecule type" value="Genomic_DNA"/>
</dbReference>
<organism evidence="12 13">
    <name type="scientific">Paenibacillus stellifer</name>
    <dbReference type="NCBI Taxonomy" id="169760"/>
    <lineage>
        <taxon>Bacteria</taxon>
        <taxon>Bacillati</taxon>
        <taxon>Bacillota</taxon>
        <taxon>Bacilli</taxon>
        <taxon>Bacillales</taxon>
        <taxon>Paenibacillaceae</taxon>
        <taxon>Paenibacillus</taxon>
    </lineage>
</organism>
<feature type="transmembrane region" description="Helical" evidence="10">
    <location>
        <begin position="286"/>
        <end position="303"/>
    </location>
</feature>
<evidence type="ECO:0000256" key="7">
    <source>
        <dbReference type="ARBA" id="ARBA00034301"/>
    </source>
</evidence>
<dbReference type="InterPro" id="IPR025405">
    <property type="entry name" value="DUF4131"/>
</dbReference>
<comment type="function">
    <text evidence="7">Counteracts the endogenous Pycsar antiviral defense system. Phosphodiesterase that enables metal-dependent hydrolysis of host cyclic nucleotide Pycsar defense signals such as cCMP and cUMP.</text>
</comment>
<evidence type="ECO:0000256" key="1">
    <source>
        <dbReference type="ARBA" id="ARBA00004651"/>
    </source>
</evidence>
<dbReference type="GO" id="GO:0030420">
    <property type="term" value="P:establishment of competence for transformation"/>
    <property type="evidence" value="ECO:0007669"/>
    <property type="project" value="InterPro"/>
</dbReference>
<dbReference type="NCBIfam" id="TIGR00360">
    <property type="entry name" value="ComEC_N-term"/>
    <property type="match status" value="1"/>
</dbReference>
<dbReference type="KEGG" id="pste:PSTEL_20135"/>
<gene>
    <name evidence="12" type="ORF">PSTEL_20135</name>
</gene>
<evidence type="ECO:0000256" key="10">
    <source>
        <dbReference type="SAM" id="Phobius"/>
    </source>
</evidence>
<dbReference type="Pfam" id="PF00753">
    <property type="entry name" value="Lactamase_B"/>
    <property type="match status" value="1"/>
</dbReference>
<evidence type="ECO:0000256" key="4">
    <source>
        <dbReference type="ARBA" id="ARBA00022989"/>
    </source>
</evidence>
<feature type="region of interest" description="Disordered" evidence="9">
    <location>
        <begin position="90"/>
        <end position="119"/>
    </location>
</feature>
<feature type="transmembrane region" description="Helical" evidence="10">
    <location>
        <begin position="481"/>
        <end position="501"/>
    </location>
</feature>
<comment type="subcellular location">
    <subcellularLocation>
        <location evidence="1">Cell membrane</location>
        <topology evidence="1">Multi-pass membrane protein</topology>
    </subcellularLocation>
</comment>
<evidence type="ECO:0000256" key="9">
    <source>
        <dbReference type="SAM" id="MobiDB-lite"/>
    </source>
</evidence>
<evidence type="ECO:0000256" key="6">
    <source>
        <dbReference type="ARBA" id="ARBA00034221"/>
    </source>
</evidence>
<dbReference type="InterPro" id="IPR052159">
    <property type="entry name" value="Competence_DNA_uptake"/>
</dbReference>
<dbReference type="InterPro" id="IPR001279">
    <property type="entry name" value="Metallo-B-lactamas"/>
</dbReference>
<feature type="transmembrane region" description="Helical" evidence="10">
    <location>
        <begin position="417"/>
        <end position="442"/>
    </location>
</feature>
<feature type="transmembrane region" description="Helical" evidence="10">
    <location>
        <begin position="259"/>
        <end position="279"/>
    </location>
</feature>
<dbReference type="NCBIfam" id="TIGR00361">
    <property type="entry name" value="ComEC_Rec2"/>
    <property type="match status" value="1"/>
</dbReference>
<evidence type="ECO:0000256" key="8">
    <source>
        <dbReference type="ARBA" id="ARBA00048505"/>
    </source>
</evidence>
<dbReference type="InterPro" id="IPR036866">
    <property type="entry name" value="RibonucZ/Hydroxyglut_hydro"/>
</dbReference>
<comment type="catalytic activity">
    <reaction evidence="8">
        <text>3',5'-cyclic UMP + H2O = UMP + H(+)</text>
        <dbReference type="Rhea" id="RHEA:70575"/>
        <dbReference type="ChEBI" id="CHEBI:15377"/>
        <dbReference type="ChEBI" id="CHEBI:15378"/>
        <dbReference type="ChEBI" id="CHEBI:57865"/>
        <dbReference type="ChEBI" id="CHEBI:184387"/>
    </reaction>
    <physiologicalReaction direction="left-to-right" evidence="8">
        <dbReference type="Rhea" id="RHEA:70576"/>
    </physiologicalReaction>
</comment>
<dbReference type="InterPro" id="IPR004797">
    <property type="entry name" value="Competence_ComEC/Rec2"/>
</dbReference>
<dbReference type="PANTHER" id="PTHR30619">
    <property type="entry name" value="DNA INTERNALIZATION/COMPETENCE PROTEIN COMEC/REC2"/>
    <property type="match status" value="1"/>
</dbReference>
<dbReference type="CDD" id="cd07731">
    <property type="entry name" value="ComA-like_MBL-fold"/>
    <property type="match status" value="1"/>
</dbReference>
<dbReference type="HOGENOM" id="CLU_010363_2_1_9"/>
<sequence>MVAAALMMRIRGQGIKMLVLLWIILTLGGAYFEWNDHRNATALPAALGQTASALEEAPVHLEGVVSSTVERDGDRVDFVMVIQEASLLTGEGADSHEDTDSSEAGSGEAGGSKRDSEAADVVQGEKIAAQVKLQAEEEIAEAAKWKRGDRVKVTGTLELPAIARNFGGFDYRAYLRSRHIHWLLRASGTAAVTAEAPGSFGFRSVLRWSDSVRSGIGRELERLFPARDAGYLKGLIIGMQDELDPDTYKQFSRLGLTHILAISGMHVAVYAGVLLVVLTRLRLTKEAALTLTMLFLPLYVLLAGAGPSVIRAGLMSMIALYAARVGILKDGLHVLCLAGWLMLLWEPYYLLNVSFQLSFLVTLGLIVFVPLAAPLLTRLPRRLGGAVCVTLTAQLVSFPLTIYYFNQFALLSFAANFILVPFITFGVLPLGTAALLLSRLWPFMAEQIARLVKLLNTATFAAVDGIGTYAGMTIWRSPSLLWILLYYGLLYAILLMMKLAAEARKVPGYTAEETVPLEGLGHCAERDSSPALVGIMGTAAARRYRFAAVSFTAGLALLLYWGYKPQMLSPEGEVSFLDVGQGDSILISAPGGVHILVDGGGTLSFGSKEEWRIRRSPYEVGAKTVVPLLRKRGIHHLDAVILTHGDQDHMGGLQAVLEEIPVNALLFNGTLADHDNYTKLMTTAVRKGIKLYAVHQGLEWSPSGSEGPRLSFLWPKLNSAQEPVLPVVEEQNDFSVVFRLDMSGRSFLFTGDIEKAAEADLIAAQQASCGSAGTPTCDQASGPVDVLKAPHHGSKTSSSEDWLRYWKPSAAVISVGANNNYGHPGKEVLERYLAAGLDIYRTDEQGEIQIRIKEGALSVRHKLISADASP</sequence>
<keyword evidence="13" id="KW-1185">Reference proteome</keyword>
<reference evidence="12 13" key="1">
    <citation type="submission" date="2014-08" db="EMBL/GenBank/DDBJ databases">
        <title>Comparative genomics of the Paenibacillus odorifer group.</title>
        <authorList>
            <person name="den Bakker H.C."/>
            <person name="Tsai Y.-C."/>
            <person name="Martin N."/>
            <person name="Korlach J."/>
            <person name="Wiedmann M."/>
        </authorList>
    </citation>
    <scope>NUCLEOTIDE SEQUENCE [LARGE SCALE GENOMIC DNA]</scope>
    <source>
        <strain evidence="12 13">DSM 14472</strain>
    </source>
</reference>
<evidence type="ECO:0000313" key="12">
    <source>
        <dbReference type="EMBL" id="AIQ65086.1"/>
    </source>
</evidence>
<dbReference type="InterPro" id="IPR004477">
    <property type="entry name" value="ComEC_N"/>
</dbReference>
<dbReference type="Proteomes" id="UP000029507">
    <property type="component" value="Chromosome"/>
</dbReference>
<dbReference type="Gene3D" id="3.60.15.10">
    <property type="entry name" value="Ribonuclease Z/Hydroxyacylglutathione hydrolase-like"/>
    <property type="match status" value="1"/>
</dbReference>
<evidence type="ECO:0000256" key="2">
    <source>
        <dbReference type="ARBA" id="ARBA00022475"/>
    </source>
</evidence>
<dbReference type="InterPro" id="IPR035681">
    <property type="entry name" value="ComA-like_MBL"/>
</dbReference>
<feature type="transmembrane region" description="Helical" evidence="10">
    <location>
        <begin position="357"/>
        <end position="376"/>
    </location>
</feature>
<evidence type="ECO:0000259" key="11">
    <source>
        <dbReference type="SMART" id="SM00849"/>
    </source>
</evidence>
<feature type="transmembrane region" description="Helical" evidence="10">
    <location>
        <begin position="454"/>
        <end position="475"/>
    </location>
</feature>
<keyword evidence="4 10" id="KW-1133">Transmembrane helix</keyword>
<dbReference type="STRING" id="169760.PSTEL_20135"/>
<dbReference type="Pfam" id="PF03772">
    <property type="entry name" value="Competence"/>
    <property type="match status" value="1"/>
</dbReference>
<name>A0A089LU73_9BACL</name>
<keyword evidence="5 10" id="KW-0472">Membrane</keyword>
<dbReference type="SMART" id="SM00849">
    <property type="entry name" value="Lactamase_B"/>
    <property type="match status" value="1"/>
</dbReference>
<feature type="domain" description="Metallo-beta-lactamase" evidence="11">
    <location>
        <begin position="581"/>
        <end position="792"/>
    </location>
</feature>
<protein>
    <recommendedName>
        <fullName evidence="11">Metallo-beta-lactamase domain-containing protein</fullName>
    </recommendedName>
</protein>
<dbReference type="AlphaFoldDB" id="A0A089LU73"/>
<dbReference type="SUPFAM" id="SSF56281">
    <property type="entry name" value="Metallo-hydrolase/oxidoreductase"/>
    <property type="match status" value="1"/>
</dbReference>
<comment type="catalytic activity">
    <reaction evidence="6">
        <text>3',5'-cyclic CMP + H2O = CMP + H(+)</text>
        <dbReference type="Rhea" id="RHEA:72675"/>
        <dbReference type="ChEBI" id="CHEBI:15377"/>
        <dbReference type="ChEBI" id="CHEBI:15378"/>
        <dbReference type="ChEBI" id="CHEBI:58003"/>
        <dbReference type="ChEBI" id="CHEBI:60377"/>
    </reaction>
    <physiologicalReaction direction="left-to-right" evidence="6">
        <dbReference type="Rhea" id="RHEA:72676"/>
    </physiologicalReaction>
</comment>